<proteinExistence type="predicted"/>
<name>A0ABU9IUT2_9FLAO</name>
<protein>
    <submittedName>
        <fullName evidence="1">Uncharacterized protein</fullName>
    </submittedName>
</protein>
<sequence length="216" mass="25712">MLEKVQSKKVENLQNFLFESFVKSLLKQGEITLDDFNDKEKLNKKLLKLNDKADFKIVIDHKTDLLETARYFLKQKEYNKSKLFYATYFEHEINGLIIELCEKKKIEKKTINDIIKSVTIIGKFTWLPLILGATKVSEVHKNIILRTADERNAYVHYKYNPEEDENENEEKESKIIKEFQRIESTITYIKKYKSKNIFNGNKTRIENLIRKPNKKL</sequence>
<dbReference type="EMBL" id="JBBYHS010000045">
    <property type="protein sequence ID" value="MEL1256234.1"/>
    <property type="molecule type" value="Genomic_DNA"/>
</dbReference>
<organism evidence="1 2">
    <name type="scientific">Flavobacterium calami</name>
    <dbReference type="NCBI Taxonomy" id="3139144"/>
    <lineage>
        <taxon>Bacteria</taxon>
        <taxon>Pseudomonadati</taxon>
        <taxon>Bacteroidota</taxon>
        <taxon>Flavobacteriia</taxon>
        <taxon>Flavobacteriales</taxon>
        <taxon>Flavobacteriaceae</taxon>
        <taxon>Flavobacterium</taxon>
    </lineage>
</organism>
<dbReference type="RefSeq" id="WP_341694946.1">
    <property type="nucleotide sequence ID" value="NZ_JBBYHS010000045.1"/>
</dbReference>
<accession>A0ABU9IUT2</accession>
<evidence type="ECO:0000313" key="2">
    <source>
        <dbReference type="Proteomes" id="UP001485226"/>
    </source>
</evidence>
<evidence type="ECO:0000313" key="1">
    <source>
        <dbReference type="EMBL" id="MEL1256234.1"/>
    </source>
</evidence>
<keyword evidence="2" id="KW-1185">Reference proteome</keyword>
<comment type="caution">
    <text evidence="1">The sequence shown here is derived from an EMBL/GenBank/DDBJ whole genome shotgun (WGS) entry which is preliminary data.</text>
</comment>
<reference evidence="1 2" key="1">
    <citation type="submission" date="2024-04" db="EMBL/GenBank/DDBJ databases">
        <title>Flavobacterium sp. DGU38 16S ribosomal RNA gene Genome sequencing and assembly.</title>
        <authorList>
            <person name="Park S."/>
        </authorList>
    </citation>
    <scope>NUCLEOTIDE SEQUENCE [LARGE SCALE GENOMIC DNA]</scope>
    <source>
        <strain evidence="1 2">DGU38</strain>
    </source>
</reference>
<gene>
    <name evidence="1" type="ORF">AAEO57_20805</name>
</gene>
<dbReference type="Proteomes" id="UP001485226">
    <property type="component" value="Unassembled WGS sequence"/>
</dbReference>